<name>A0A0M0BN63_9ARCH</name>
<dbReference type="AlphaFoldDB" id="A0A0M0BN63"/>
<comment type="caution">
    <text evidence="2">The sequence shown here is derived from an EMBL/GenBank/DDBJ whole genome shotgun (WGS) entry which is preliminary data.</text>
</comment>
<feature type="transmembrane region" description="Helical" evidence="1">
    <location>
        <begin position="57"/>
        <end position="75"/>
    </location>
</feature>
<dbReference type="Pfam" id="PF13367">
    <property type="entry name" value="PrsW-protease"/>
    <property type="match status" value="1"/>
</dbReference>
<accession>A0A0M0BN63</accession>
<protein>
    <recommendedName>
        <fullName evidence="4">Protease PrsW</fullName>
    </recommendedName>
</protein>
<sequence>MEAFRSVLRPAPVRIDPSRVVYARRPHSPMRRYLLAAAVLIVVGLSMTYGGAWLSNMGLTLAGFAAPTLILLWMTRNDRFEREPLPLVAVTFGWGVFCGILAAVLNLLLAIPMLGPPGAAFVEEPLKMLGVLWLAGHGGLGAEFNDHLDGMVYGAAAGAGFAGLENLYYILGLITRGGLPPATAVAVRSATSICHIAWSAIAGRSLGLARAMRGGTRPWDILPGLAVAVPMHFVWNASSPALDLFLLLPFFMLTLYRLVRAAQRDEEGWGYLDLAPVE</sequence>
<evidence type="ECO:0000313" key="2">
    <source>
        <dbReference type="EMBL" id="KON29790.1"/>
    </source>
</evidence>
<dbReference type="InterPro" id="IPR026898">
    <property type="entry name" value="PrsW"/>
</dbReference>
<reference evidence="2 3" key="1">
    <citation type="submission" date="2015-06" db="EMBL/GenBank/DDBJ databases">
        <title>New insights into the roles of widespread benthic archaea in carbon and nitrogen cycling.</title>
        <authorList>
            <person name="Lazar C.S."/>
            <person name="Baker B.J."/>
            <person name="Seitz K.W."/>
            <person name="Hyde A.S."/>
            <person name="Dick G.J."/>
            <person name="Hinrichs K.-U."/>
            <person name="Teske A.P."/>
        </authorList>
    </citation>
    <scope>NUCLEOTIDE SEQUENCE [LARGE SCALE GENOMIC DNA]</scope>
    <source>
        <strain evidence="2">DG-45</strain>
    </source>
</reference>
<evidence type="ECO:0000256" key="1">
    <source>
        <dbReference type="SAM" id="Phobius"/>
    </source>
</evidence>
<dbReference type="GO" id="GO:0008233">
    <property type="term" value="F:peptidase activity"/>
    <property type="evidence" value="ECO:0007669"/>
    <property type="project" value="InterPro"/>
</dbReference>
<feature type="transmembrane region" description="Helical" evidence="1">
    <location>
        <begin position="241"/>
        <end position="259"/>
    </location>
</feature>
<keyword evidence="1" id="KW-1133">Transmembrane helix</keyword>
<proteinExistence type="predicted"/>
<dbReference type="Proteomes" id="UP000037210">
    <property type="component" value="Unassembled WGS sequence"/>
</dbReference>
<dbReference type="PANTHER" id="PTHR36844:SF1">
    <property type="entry name" value="PROTEASE PRSW"/>
    <property type="match status" value="1"/>
</dbReference>
<feature type="transmembrane region" description="Helical" evidence="1">
    <location>
        <begin position="87"/>
        <end position="111"/>
    </location>
</feature>
<keyword evidence="1" id="KW-0472">Membrane</keyword>
<dbReference type="EMBL" id="LFWZ01000051">
    <property type="protein sequence ID" value="KON29790.1"/>
    <property type="molecule type" value="Genomic_DNA"/>
</dbReference>
<keyword evidence="1" id="KW-0812">Transmembrane</keyword>
<organism evidence="2 3">
    <name type="scientific">miscellaneous Crenarchaeota group-15 archaeon DG-45</name>
    <dbReference type="NCBI Taxonomy" id="1685127"/>
    <lineage>
        <taxon>Archaea</taxon>
        <taxon>Candidatus Bathyarchaeota</taxon>
        <taxon>MCG-15</taxon>
    </lineage>
</organism>
<feature type="transmembrane region" description="Helical" evidence="1">
    <location>
        <begin position="33"/>
        <end position="51"/>
    </location>
</feature>
<dbReference type="PANTHER" id="PTHR36844">
    <property type="entry name" value="PROTEASE PRSW"/>
    <property type="match status" value="1"/>
</dbReference>
<evidence type="ECO:0008006" key="4">
    <source>
        <dbReference type="Google" id="ProtNLM"/>
    </source>
</evidence>
<evidence type="ECO:0000313" key="3">
    <source>
        <dbReference type="Proteomes" id="UP000037210"/>
    </source>
</evidence>
<feature type="transmembrane region" description="Helical" evidence="1">
    <location>
        <begin position="150"/>
        <end position="171"/>
    </location>
</feature>
<gene>
    <name evidence="2" type="ORF">AC482_05590</name>
</gene>